<dbReference type="AlphaFoldDB" id="A0A5B7H423"/>
<reference evidence="1 2" key="1">
    <citation type="submission" date="2019-05" db="EMBL/GenBank/DDBJ databases">
        <title>Another draft genome of Portunus trituberculatus and its Hox gene families provides insights of decapod evolution.</title>
        <authorList>
            <person name="Jeong J.-H."/>
            <person name="Song I."/>
            <person name="Kim S."/>
            <person name="Choi T."/>
            <person name="Kim D."/>
            <person name="Ryu S."/>
            <person name="Kim W."/>
        </authorList>
    </citation>
    <scope>NUCLEOTIDE SEQUENCE [LARGE SCALE GENOMIC DNA]</scope>
    <source>
        <tissue evidence="1">Muscle</tissue>
    </source>
</reference>
<evidence type="ECO:0000313" key="2">
    <source>
        <dbReference type="Proteomes" id="UP000324222"/>
    </source>
</evidence>
<keyword evidence="2" id="KW-1185">Reference proteome</keyword>
<proteinExistence type="predicted"/>
<protein>
    <submittedName>
        <fullName evidence="1">Uncharacterized protein</fullName>
    </submittedName>
</protein>
<organism evidence="1 2">
    <name type="scientific">Portunus trituberculatus</name>
    <name type="common">Swimming crab</name>
    <name type="synonym">Neptunus trituberculatus</name>
    <dbReference type="NCBI Taxonomy" id="210409"/>
    <lineage>
        <taxon>Eukaryota</taxon>
        <taxon>Metazoa</taxon>
        <taxon>Ecdysozoa</taxon>
        <taxon>Arthropoda</taxon>
        <taxon>Crustacea</taxon>
        <taxon>Multicrustacea</taxon>
        <taxon>Malacostraca</taxon>
        <taxon>Eumalacostraca</taxon>
        <taxon>Eucarida</taxon>
        <taxon>Decapoda</taxon>
        <taxon>Pleocyemata</taxon>
        <taxon>Brachyura</taxon>
        <taxon>Eubrachyura</taxon>
        <taxon>Portunoidea</taxon>
        <taxon>Portunidae</taxon>
        <taxon>Portuninae</taxon>
        <taxon>Portunus</taxon>
    </lineage>
</organism>
<sequence>MEGGRSKTKIRVKHSLMDPGEVKGFIHCKRLRDVEDEGINRKNKGEMLLGGSRLFKTPRSVKNG</sequence>
<name>A0A5B7H423_PORTR</name>
<evidence type="ECO:0000313" key="1">
    <source>
        <dbReference type="EMBL" id="MPC64813.1"/>
    </source>
</evidence>
<accession>A0A5B7H423</accession>
<dbReference type="Proteomes" id="UP000324222">
    <property type="component" value="Unassembled WGS sequence"/>
</dbReference>
<gene>
    <name evidence="1" type="ORF">E2C01_058934</name>
</gene>
<comment type="caution">
    <text evidence="1">The sequence shown here is derived from an EMBL/GenBank/DDBJ whole genome shotgun (WGS) entry which is preliminary data.</text>
</comment>
<dbReference type="EMBL" id="VSRR010022616">
    <property type="protein sequence ID" value="MPC64813.1"/>
    <property type="molecule type" value="Genomic_DNA"/>
</dbReference>